<protein>
    <submittedName>
        <fullName evidence="5">Unnamed protein product</fullName>
    </submittedName>
</protein>
<dbReference type="OrthoDB" id="1919336at2759"/>
<evidence type="ECO:0000259" key="4">
    <source>
        <dbReference type="PROSITE" id="PS50014"/>
    </source>
</evidence>
<evidence type="ECO:0000256" key="3">
    <source>
        <dbReference type="SAM" id="MobiDB-lite"/>
    </source>
</evidence>
<evidence type="ECO:0000313" key="5">
    <source>
        <dbReference type="EMBL" id="GMF47555.1"/>
    </source>
</evidence>
<dbReference type="AlphaFoldDB" id="A0A9W7D020"/>
<evidence type="ECO:0000313" key="6">
    <source>
        <dbReference type="Proteomes" id="UP001165121"/>
    </source>
</evidence>
<gene>
    <name evidence="5" type="ORF">Pfra01_001801600</name>
</gene>
<dbReference type="InterPro" id="IPR036427">
    <property type="entry name" value="Bromodomain-like_sf"/>
</dbReference>
<evidence type="ECO:0000256" key="2">
    <source>
        <dbReference type="PROSITE-ProRule" id="PRU00035"/>
    </source>
</evidence>
<keyword evidence="1 2" id="KW-0103">Bromodomain</keyword>
<dbReference type="PANTHER" id="PTHR45750">
    <property type="entry name" value="GH11602P"/>
    <property type="match status" value="1"/>
</dbReference>
<dbReference type="Pfam" id="PF00439">
    <property type="entry name" value="Bromodomain"/>
    <property type="match status" value="1"/>
</dbReference>
<dbReference type="SUPFAM" id="SSF47370">
    <property type="entry name" value="Bromodomain"/>
    <property type="match status" value="1"/>
</dbReference>
<dbReference type="EMBL" id="BSXT01002164">
    <property type="protein sequence ID" value="GMF47555.1"/>
    <property type="molecule type" value="Genomic_DNA"/>
</dbReference>
<name>A0A9W7D020_9STRA</name>
<evidence type="ECO:0000256" key="1">
    <source>
        <dbReference type="ARBA" id="ARBA00023117"/>
    </source>
</evidence>
<feature type="domain" description="Bromo" evidence="4">
    <location>
        <begin position="202"/>
        <end position="272"/>
    </location>
</feature>
<keyword evidence="6" id="KW-1185">Reference proteome</keyword>
<dbReference type="Proteomes" id="UP001165121">
    <property type="component" value="Unassembled WGS sequence"/>
</dbReference>
<organism evidence="5 6">
    <name type="scientific">Phytophthora fragariaefolia</name>
    <dbReference type="NCBI Taxonomy" id="1490495"/>
    <lineage>
        <taxon>Eukaryota</taxon>
        <taxon>Sar</taxon>
        <taxon>Stramenopiles</taxon>
        <taxon>Oomycota</taxon>
        <taxon>Peronosporomycetes</taxon>
        <taxon>Peronosporales</taxon>
        <taxon>Peronosporaceae</taxon>
        <taxon>Phytophthora</taxon>
    </lineage>
</organism>
<dbReference type="PROSITE" id="PS50014">
    <property type="entry name" value="BROMODOMAIN_2"/>
    <property type="match status" value="1"/>
</dbReference>
<dbReference type="SMART" id="SM00297">
    <property type="entry name" value="BROMO"/>
    <property type="match status" value="1"/>
</dbReference>
<dbReference type="PANTHER" id="PTHR45750:SF3">
    <property type="entry name" value="HISTONE ACETYLTRANSFERASE"/>
    <property type="match status" value="1"/>
</dbReference>
<dbReference type="PRINTS" id="PR00503">
    <property type="entry name" value="BROMODOMAIN"/>
</dbReference>
<dbReference type="GO" id="GO:0045944">
    <property type="term" value="P:positive regulation of transcription by RNA polymerase II"/>
    <property type="evidence" value="ECO:0007669"/>
    <property type="project" value="TreeGrafter"/>
</dbReference>
<dbReference type="GO" id="GO:0000123">
    <property type="term" value="C:histone acetyltransferase complex"/>
    <property type="evidence" value="ECO:0007669"/>
    <property type="project" value="TreeGrafter"/>
</dbReference>
<reference evidence="5" key="1">
    <citation type="submission" date="2023-04" db="EMBL/GenBank/DDBJ databases">
        <title>Phytophthora fragariaefolia NBRC 109709.</title>
        <authorList>
            <person name="Ichikawa N."/>
            <person name="Sato H."/>
            <person name="Tonouchi N."/>
        </authorList>
    </citation>
    <scope>NUCLEOTIDE SEQUENCE</scope>
    <source>
        <strain evidence="5">NBRC 109709</strain>
    </source>
</reference>
<accession>A0A9W7D020</accession>
<comment type="caution">
    <text evidence="5">The sequence shown here is derived from an EMBL/GenBank/DDBJ whole genome shotgun (WGS) entry which is preliminary data.</text>
</comment>
<sequence>MDAILTRAGLSAAEQRALCLDTIRGEAERAKVKLEDTVMILERLEEVMRLTRGVSKSQTSLSVLAPDVHALLARVTSVGAQIGPLLDKIDTGLNTPSGPEPRMASTSQENGETLAPAESNSSIRRLNHVLGQGSSIVLMFTLYLFGTSEESQASNRSNRIECVLSTSHGFTFLLMLLFHASRRTRGQGSLKSQLSQLLKAVSSHRSAWPFHEPVDVSIVVDYPDHIKEPVDLQLISKRIDSGAYISKVMFKADLDKMCDNCMIYNTSDTTYYKYAYLCAARLLCMIRPIH</sequence>
<feature type="region of interest" description="Disordered" evidence="3">
    <location>
        <begin position="90"/>
        <end position="119"/>
    </location>
</feature>
<dbReference type="InterPro" id="IPR037800">
    <property type="entry name" value="GCN5"/>
</dbReference>
<dbReference type="Gene3D" id="1.20.920.10">
    <property type="entry name" value="Bromodomain-like"/>
    <property type="match status" value="1"/>
</dbReference>
<dbReference type="GO" id="GO:0010484">
    <property type="term" value="F:histone H3 acetyltransferase activity"/>
    <property type="evidence" value="ECO:0007669"/>
    <property type="project" value="TreeGrafter"/>
</dbReference>
<dbReference type="InterPro" id="IPR001487">
    <property type="entry name" value="Bromodomain"/>
</dbReference>
<proteinExistence type="predicted"/>